<organism evidence="2 3">
    <name type="scientific">Bifidobacterium crudilactis</name>
    <dbReference type="NCBI Taxonomy" id="327277"/>
    <lineage>
        <taxon>Bacteria</taxon>
        <taxon>Bacillati</taxon>
        <taxon>Actinomycetota</taxon>
        <taxon>Actinomycetes</taxon>
        <taxon>Bifidobacteriales</taxon>
        <taxon>Bifidobacteriaceae</taxon>
        <taxon>Bifidobacterium</taxon>
    </lineage>
</organism>
<dbReference type="EMBL" id="JAAXZR010000019">
    <property type="protein sequence ID" value="NLT79573.1"/>
    <property type="molecule type" value="Genomic_DNA"/>
</dbReference>
<comment type="caution">
    <text evidence="2">The sequence shown here is derived from an EMBL/GenBank/DDBJ whole genome shotgun (WGS) entry which is preliminary data.</text>
</comment>
<dbReference type="RefSeq" id="WP_273173457.1">
    <property type="nucleotide sequence ID" value="NZ_JAAXZR010000019.1"/>
</dbReference>
<protein>
    <submittedName>
        <fullName evidence="2">Uncharacterized protein</fullName>
    </submittedName>
</protein>
<feature type="region of interest" description="Disordered" evidence="1">
    <location>
        <begin position="83"/>
        <end position="106"/>
    </location>
</feature>
<evidence type="ECO:0000256" key="1">
    <source>
        <dbReference type="SAM" id="MobiDB-lite"/>
    </source>
</evidence>
<sequence length="106" mass="12143">MSQPSPTILSQQTVDRLIVESLRIHPLTDEQIHELLDEFTEMEVTAAMVKGWHRHQFKLEWDPDKHSFYIGLVETADTISISAPSRFDGNKQSPDVKGIRALDKDQ</sequence>
<evidence type="ECO:0000313" key="3">
    <source>
        <dbReference type="Proteomes" id="UP000767327"/>
    </source>
</evidence>
<dbReference type="AlphaFoldDB" id="A0A971CYX1"/>
<accession>A0A971CYX1</accession>
<dbReference type="Proteomes" id="UP000767327">
    <property type="component" value="Unassembled WGS sequence"/>
</dbReference>
<reference evidence="2" key="1">
    <citation type="journal article" date="2020" name="Biotechnol. Biofuels">
        <title>New insights from the biogas microbiome by comprehensive genome-resolved metagenomics of nearly 1600 species originating from multiple anaerobic digesters.</title>
        <authorList>
            <person name="Campanaro S."/>
            <person name="Treu L."/>
            <person name="Rodriguez-R L.M."/>
            <person name="Kovalovszki A."/>
            <person name="Ziels R.M."/>
            <person name="Maus I."/>
            <person name="Zhu X."/>
            <person name="Kougias P.G."/>
            <person name="Basile A."/>
            <person name="Luo G."/>
            <person name="Schluter A."/>
            <person name="Konstantinidis K.T."/>
            <person name="Angelidaki I."/>
        </authorList>
    </citation>
    <scope>NUCLEOTIDE SEQUENCE</scope>
    <source>
        <strain evidence="2">AS01afH2WH_6</strain>
    </source>
</reference>
<gene>
    <name evidence="2" type="ORF">GXW98_04720</name>
</gene>
<proteinExistence type="predicted"/>
<name>A0A971CYX1_9BIFI</name>
<feature type="compositionally biased region" description="Basic and acidic residues" evidence="1">
    <location>
        <begin position="97"/>
        <end position="106"/>
    </location>
</feature>
<reference evidence="2" key="2">
    <citation type="submission" date="2020-01" db="EMBL/GenBank/DDBJ databases">
        <authorList>
            <person name="Campanaro S."/>
        </authorList>
    </citation>
    <scope>NUCLEOTIDE SEQUENCE</scope>
    <source>
        <strain evidence="2">AS01afH2WH_6</strain>
    </source>
</reference>
<evidence type="ECO:0000313" key="2">
    <source>
        <dbReference type="EMBL" id="NLT79573.1"/>
    </source>
</evidence>